<name>A0A6P8GZ32_ACTTE</name>
<dbReference type="InParanoid" id="A0A6P8GZ32"/>
<dbReference type="KEGG" id="aten:116286400"/>
<dbReference type="Proteomes" id="UP000515163">
    <property type="component" value="Unplaced"/>
</dbReference>
<dbReference type="InterPro" id="IPR002018">
    <property type="entry name" value="CarbesteraseB"/>
</dbReference>
<keyword evidence="1" id="KW-0812">Transmembrane</keyword>
<keyword evidence="3" id="KW-1185">Reference proteome</keyword>
<feature type="transmembrane region" description="Helical" evidence="1">
    <location>
        <begin position="61"/>
        <end position="82"/>
    </location>
</feature>
<evidence type="ECO:0000313" key="3">
    <source>
        <dbReference type="Proteomes" id="UP000515163"/>
    </source>
</evidence>
<protein>
    <submittedName>
        <fullName evidence="4">Neurotactin-like</fullName>
    </submittedName>
</protein>
<proteinExistence type="predicted"/>
<dbReference type="AlphaFoldDB" id="A0A6P8GZ32"/>
<dbReference type="OrthoDB" id="3200163at2759"/>
<keyword evidence="1" id="KW-0472">Membrane</keyword>
<dbReference type="PROSITE" id="PS00941">
    <property type="entry name" value="CARBOXYLESTERASE_B_2"/>
    <property type="match status" value="1"/>
</dbReference>
<evidence type="ECO:0000313" key="4">
    <source>
        <dbReference type="RefSeq" id="XP_031548778.1"/>
    </source>
</evidence>
<sequence>MFRNKEESRPIISLGRRSDPYTLCSDSEDDFEEIEFDKAVFERRYKYEYEPSRKTVAKRRLFFCLLFTSFISILGAVLYYYFSRQVLQMQRRIKNDELKVKINGGFIHGVLEEDVFVFKGIPYAKHPQRWQPPSSCGWNDCWNGTFQASEFGKECVQARYNTDQGNIEAMGTEDCLFINVWTPTTASKKRLPVMVYLHGGGLLSSSGHENGLHPTPEMITDMEIVGVSLNYRLDAFGFLALGILSKSSSRNTSGNYGFMDQILALQWVRENIAQFGGDPDKVTILGQGSGGTSVLALLASPMAKGLFQQAIALSPSADITKTSSEAAKDNEILLTNAKCAGNASMKLQCLHTLSPQQILKASPWNAYHYKQKDSSRDFPTKAIFPHAIAVIDGYVLPSAPAIAIKSDDINDVPLILGNTAQEIDDRPKKNFQNSSLGQFKAYAKTKLSPFLGTNSSSKLERIFNSYKIETSNKSAQYCYTTMVSDIREVCPVEYFAITAVKHFISPVYRYVVTSTPSHDIHLLRGNPKYSFHMWDLIAFYNFFKPFKYKPSEQDIKFKKLLRTELRHFFYNGEVKSHTWLKHPKSTAIFSNKGLEIIPKIYHKEECTFWLVNGFAPYAWVN</sequence>
<evidence type="ECO:0000259" key="2">
    <source>
        <dbReference type="Pfam" id="PF00135"/>
    </source>
</evidence>
<dbReference type="Gene3D" id="3.40.50.1820">
    <property type="entry name" value="alpha/beta hydrolase"/>
    <property type="match status" value="1"/>
</dbReference>
<evidence type="ECO:0000256" key="1">
    <source>
        <dbReference type="SAM" id="Phobius"/>
    </source>
</evidence>
<dbReference type="SUPFAM" id="SSF53474">
    <property type="entry name" value="alpha/beta-Hydrolases"/>
    <property type="match status" value="1"/>
</dbReference>
<accession>A0A6P8GZ32</accession>
<dbReference type="InterPro" id="IPR050309">
    <property type="entry name" value="Type-B_Carboxylest/Lipase"/>
</dbReference>
<organism evidence="3 4">
    <name type="scientific">Actinia tenebrosa</name>
    <name type="common">Australian red waratah sea anemone</name>
    <dbReference type="NCBI Taxonomy" id="6105"/>
    <lineage>
        <taxon>Eukaryota</taxon>
        <taxon>Metazoa</taxon>
        <taxon>Cnidaria</taxon>
        <taxon>Anthozoa</taxon>
        <taxon>Hexacorallia</taxon>
        <taxon>Actiniaria</taxon>
        <taxon>Actiniidae</taxon>
        <taxon>Actinia</taxon>
    </lineage>
</organism>
<reference evidence="4" key="1">
    <citation type="submission" date="2025-08" db="UniProtKB">
        <authorList>
            <consortium name="RefSeq"/>
        </authorList>
    </citation>
    <scope>IDENTIFICATION</scope>
    <source>
        <tissue evidence="4">Tentacle</tissue>
    </source>
</reference>
<feature type="domain" description="Carboxylesterase type B" evidence="2">
    <location>
        <begin position="98"/>
        <end position="609"/>
    </location>
</feature>
<dbReference type="InterPro" id="IPR029058">
    <property type="entry name" value="AB_hydrolase_fold"/>
</dbReference>
<dbReference type="GeneID" id="116286400"/>
<dbReference type="RefSeq" id="XP_031548778.1">
    <property type="nucleotide sequence ID" value="XM_031692918.1"/>
</dbReference>
<dbReference type="InterPro" id="IPR019819">
    <property type="entry name" value="Carboxylesterase_B_CS"/>
</dbReference>
<gene>
    <name evidence="4" type="primary">LOC116286400</name>
</gene>
<keyword evidence="1" id="KW-1133">Transmembrane helix</keyword>
<dbReference type="Pfam" id="PF00135">
    <property type="entry name" value="COesterase"/>
    <property type="match status" value="1"/>
</dbReference>
<dbReference type="PANTHER" id="PTHR11559">
    <property type="entry name" value="CARBOXYLESTERASE"/>
    <property type="match status" value="1"/>
</dbReference>